<dbReference type="Pfam" id="PF03450">
    <property type="entry name" value="CO_deh_flav_C"/>
    <property type="match status" value="1"/>
</dbReference>
<dbReference type="Gene3D" id="3.30.465.10">
    <property type="match status" value="1"/>
</dbReference>
<sequence length="266" mass="27053">MYATNFSRAANLADASAKMGAATDGKYLAGGQTLIPTMKQRLAAPSDLIDLTRIPDLSGIKADADTVTIGAATRHYDVATSATVRGAIPAIAALAAGIGDPAVRHMGTIGGSIANNDPAADYPAAVLALGAGIITDKRTIFAEAWFQGMFSTALGTDEIVKAIQFPIPAKAAYAKFPNPASRYALAGVFVAKMKNGSVRVAATGVGEGGVLRFPALEAALQANWSAAALANVAVSPEGLLSDIHGSAEYRANLVNVMARRAVAAAG</sequence>
<dbReference type="Proteomes" id="UP000048984">
    <property type="component" value="Unassembled WGS sequence"/>
</dbReference>
<dbReference type="GO" id="GO:0071949">
    <property type="term" value="F:FAD binding"/>
    <property type="evidence" value="ECO:0007669"/>
    <property type="project" value="InterPro"/>
</dbReference>
<protein>
    <submittedName>
        <fullName evidence="5">Carbon monoxide dehydrogenase</fullName>
    </submittedName>
</protein>
<dbReference type="PANTHER" id="PTHR42659:SF2">
    <property type="entry name" value="XANTHINE DEHYDROGENASE SUBUNIT C-RELATED"/>
    <property type="match status" value="1"/>
</dbReference>
<organism evidence="5 6">
    <name type="scientific">Prosthecodimorpha hirschii</name>
    <dbReference type="NCBI Taxonomy" id="665126"/>
    <lineage>
        <taxon>Bacteria</taxon>
        <taxon>Pseudomonadati</taxon>
        <taxon>Pseudomonadota</taxon>
        <taxon>Alphaproteobacteria</taxon>
        <taxon>Hyphomicrobiales</taxon>
        <taxon>Ancalomicrobiaceae</taxon>
        <taxon>Prosthecodimorpha</taxon>
    </lineage>
</organism>
<dbReference type="InterPro" id="IPR036318">
    <property type="entry name" value="FAD-bd_PCMH-like_sf"/>
</dbReference>
<dbReference type="PROSITE" id="PS51387">
    <property type="entry name" value="FAD_PCMH"/>
    <property type="match status" value="1"/>
</dbReference>
<dbReference type="RefSeq" id="WP_054358980.1">
    <property type="nucleotide sequence ID" value="NZ_JAPCYQ010000001.1"/>
</dbReference>
<dbReference type="InterPro" id="IPR016166">
    <property type="entry name" value="FAD-bd_PCMH"/>
</dbReference>
<dbReference type="EMBL" id="LJYW01000001">
    <property type="protein sequence ID" value="KPL52817.1"/>
    <property type="molecule type" value="Genomic_DNA"/>
</dbReference>
<dbReference type="OrthoDB" id="9793944at2"/>
<keyword evidence="6" id="KW-1185">Reference proteome</keyword>
<evidence type="ECO:0000313" key="6">
    <source>
        <dbReference type="Proteomes" id="UP000048984"/>
    </source>
</evidence>
<evidence type="ECO:0000256" key="1">
    <source>
        <dbReference type="ARBA" id="ARBA00022630"/>
    </source>
</evidence>
<dbReference type="GO" id="GO:0016491">
    <property type="term" value="F:oxidoreductase activity"/>
    <property type="evidence" value="ECO:0007669"/>
    <property type="project" value="UniProtKB-KW"/>
</dbReference>
<evidence type="ECO:0000259" key="4">
    <source>
        <dbReference type="PROSITE" id="PS51387"/>
    </source>
</evidence>
<dbReference type="SUPFAM" id="SSF56176">
    <property type="entry name" value="FAD-binding/transporter-associated domain-like"/>
    <property type="match status" value="1"/>
</dbReference>
<dbReference type="SUPFAM" id="SSF55447">
    <property type="entry name" value="CO dehydrogenase flavoprotein C-terminal domain-like"/>
    <property type="match status" value="1"/>
</dbReference>
<dbReference type="Pfam" id="PF00941">
    <property type="entry name" value="FAD_binding_5"/>
    <property type="match status" value="1"/>
</dbReference>
<keyword evidence="3" id="KW-0560">Oxidoreductase</keyword>
<reference evidence="5 6" key="1">
    <citation type="submission" date="2015-09" db="EMBL/GenBank/DDBJ databases">
        <authorList>
            <consortium name="Swine Surveillance"/>
        </authorList>
    </citation>
    <scope>NUCLEOTIDE SEQUENCE [LARGE SCALE GENOMIC DNA]</scope>
    <source>
        <strain evidence="5 6">16</strain>
    </source>
</reference>
<keyword evidence="2" id="KW-0274">FAD</keyword>
<dbReference type="InterPro" id="IPR051312">
    <property type="entry name" value="Diverse_Substr_Oxidored"/>
</dbReference>
<dbReference type="InterPro" id="IPR016169">
    <property type="entry name" value="FAD-bd_PCMH_sub2"/>
</dbReference>
<evidence type="ECO:0000256" key="2">
    <source>
        <dbReference type="ARBA" id="ARBA00022827"/>
    </source>
</evidence>
<proteinExistence type="predicted"/>
<name>A0A0N8GEY5_9HYPH</name>
<dbReference type="Gene3D" id="3.30.390.50">
    <property type="entry name" value="CO dehydrogenase flavoprotein, C-terminal domain"/>
    <property type="match status" value="1"/>
</dbReference>
<dbReference type="AlphaFoldDB" id="A0A0N8GEY5"/>
<dbReference type="InterPro" id="IPR016167">
    <property type="entry name" value="FAD-bd_PCMH_sub1"/>
</dbReference>
<dbReference type="Gene3D" id="3.30.43.10">
    <property type="entry name" value="Uridine Diphospho-n-acetylenolpyruvylglucosamine Reductase, domain 2"/>
    <property type="match status" value="1"/>
</dbReference>
<dbReference type="STRING" id="665126.ABB55_11840"/>
<gene>
    <name evidence="5" type="ORF">ABB55_11840</name>
</gene>
<dbReference type="InterPro" id="IPR005107">
    <property type="entry name" value="CO_DH_flav_C"/>
</dbReference>
<dbReference type="SMART" id="SM01092">
    <property type="entry name" value="CO_deh_flav_C"/>
    <property type="match status" value="1"/>
</dbReference>
<accession>A0A0N8GEY5</accession>
<evidence type="ECO:0000313" key="5">
    <source>
        <dbReference type="EMBL" id="KPL52817.1"/>
    </source>
</evidence>
<comment type="caution">
    <text evidence="5">The sequence shown here is derived from an EMBL/GenBank/DDBJ whole genome shotgun (WGS) entry which is preliminary data.</text>
</comment>
<reference evidence="5 6" key="2">
    <citation type="submission" date="2015-10" db="EMBL/GenBank/DDBJ databases">
        <title>Draft Genome Sequence of Prosthecomicrobium hirschii ATCC 27832.</title>
        <authorList>
            <person name="Daniel J."/>
            <person name="Givan S.A."/>
            <person name="Brun Y.V."/>
            <person name="Brown P.J."/>
        </authorList>
    </citation>
    <scope>NUCLEOTIDE SEQUENCE [LARGE SCALE GENOMIC DNA]</scope>
    <source>
        <strain evidence="5 6">16</strain>
    </source>
</reference>
<feature type="domain" description="FAD-binding PCMH-type" evidence="4">
    <location>
        <begin position="1"/>
        <end position="170"/>
    </location>
</feature>
<dbReference type="InterPro" id="IPR036683">
    <property type="entry name" value="CO_DH_flav_C_dom_sf"/>
</dbReference>
<evidence type="ECO:0000256" key="3">
    <source>
        <dbReference type="ARBA" id="ARBA00023002"/>
    </source>
</evidence>
<dbReference type="PANTHER" id="PTHR42659">
    <property type="entry name" value="XANTHINE DEHYDROGENASE SUBUNIT C-RELATED"/>
    <property type="match status" value="1"/>
</dbReference>
<dbReference type="InterPro" id="IPR002346">
    <property type="entry name" value="Mopterin_DH_FAD-bd"/>
</dbReference>
<keyword evidence="1" id="KW-0285">Flavoprotein</keyword>